<name>W4LQZ3_ENTF1</name>
<dbReference type="InterPro" id="IPR032466">
    <property type="entry name" value="Metal_Hydrolase"/>
</dbReference>
<dbReference type="GO" id="GO:0005829">
    <property type="term" value="C:cytosol"/>
    <property type="evidence" value="ECO:0007669"/>
    <property type="project" value="TreeGrafter"/>
</dbReference>
<keyword evidence="1" id="KW-0456">Lyase</keyword>
<evidence type="ECO:0000259" key="2">
    <source>
        <dbReference type="Pfam" id="PF04909"/>
    </source>
</evidence>
<comment type="caution">
    <text evidence="3">The sequence shown here is derived from an EMBL/GenBank/DDBJ whole genome shotgun (WGS) entry which is preliminary data.</text>
</comment>
<evidence type="ECO:0000313" key="4">
    <source>
        <dbReference type="Proteomes" id="UP000019141"/>
    </source>
</evidence>
<dbReference type="GO" id="GO:0016831">
    <property type="term" value="F:carboxy-lyase activity"/>
    <property type="evidence" value="ECO:0007669"/>
    <property type="project" value="InterPro"/>
</dbReference>
<dbReference type="InterPro" id="IPR032465">
    <property type="entry name" value="ACMSD"/>
</dbReference>
<protein>
    <recommendedName>
        <fullName evidence="2">Amidohydrolase-related domain-containing protein</fullName>
    </recommendedName>
</protein>
<dbReference type="SUPFAM" id="SSF51556">
    <property type="entry name" value="Metallo-dependent hydrolases"/>
    <property type="match status" value="1"/>
</dbReference>
<proteinExistence type="predicted"/>
<dbReference type="Pfam" id="PF04909">
    <property type="entry name" value="Amidohydro_2"/>
    <property type="match status" value="1"/>
</dbReference>
<dbReference type="PANTHER" id="PTHR21240">
    <property type="entry name" value="2-AMINO-3-CARBOXYLMUCONATE-6-SEMIALDEHYDE DECARBOXYLASE"/>
    <property type="match status" value="1"/>
</dbReference>
<dbReference type="InterPro" id="IPR006680">
    <property type="entry name" value="Amidohydro-rel"/>
</dbReference>
<sequence length="489" mass="55120">MPLSAASKSAAVRAKLDYPVIDGDGHWLEPIPIFLDFLKEVAGPQLAEQYLQSKATEAQWYRMSAEERLARRQKRPTWWGEPANTLDRATALIPRLMYERLDEFGIDFALIYTTIGLPYVAHPDEPLRRAMCRALNRMSSEMFRPFADRMTPVAVIPMYTPQEAIEELDYAVEHLGMKAIMVANHVRRPIPVHLQNGTDPNTVAHYIDVLALESVYDYDPFWAKCTELKVAVTVHSNSVGWEGRTSVNNFTFNHIGHFAGASHAFVKAIVLGGVLARFPQLRFAMLEGGVGWACNLLTDMIGHWDKRHAQAMLDHVQPTNVDTQRMATLLTEYGGKRYAHKLDEFMGCLSSINPYTSLDDLASREPVDRLDDFAAAHVSSPDDLRALFAERLYFGCEADDPTTAWAFDPRGQHRLRPMLGSDIGHFDVIDMSEVLEEAHELVDHGLITEADFREFVFANVARLHTALNPDFFKGTVVEEAVAKHVLSLR</sequence>
<gene>
    <name evidence="3" type="ORF">ETSY1_11080</name>
</gene>
<dbReference type="GO" id="GO:0016787">
    <property type="term" value="F:hydrolase activity"/>
    <property type="evidence" value="ECO:0007669"/>
    <property type="project" value="InterPro"/>
</dbReference>
<dbReference type="PANTHER" id="PTHR21240:SF30">
    <property type="entry name" value="AMIDOHYDROLASE-RELATED DOMAIN-CONTAINING PROTEIN-RELATED"/>
    <property type="match status" value="1"/>
</dbReference>
<evidence type="ECO:0000313" key="3">
    <source>
        <dbReference type="EMBL" id="ETX00494.1"/>
    </source>
</evidence>
<dbReference type="AlphaFoldDB" id="W4LQZ3"/>
<dbReference type="GO" id="GO:0019748">
    <property type="term" value="P:secondary metabolic process"/>
    <property type="evidence" value="ECO:0007669"/>
    <property type="project" value="TreeGrafter"/>
</dbReference>
<dbReference type="EMBL" id="AZHW01000333">
    <property type="protein sequence ID" value="ETX00494.1"/>
    <property type="molecule type" value="Genomic_DNA"/>
</dbReference>
<dbReference type="PATRIC" id="fig|1429438.4.peg.2249"/>
<keyword evidence="4" id="KW-1185">Reference proteome</keyword>
<dbReference type="HOGENOM" id="CLU_042255_0_0_7"/>
<accession>W4LQZ3</accession>
<evidence type="ECO:0000256" key="1">
    <source>
        <dbReference type="ARBA" id="ARBA00023239"/>
    </source>
</evidence>
<dbReference type="Gene3D" id="3.20.20.140">
    <property type="entry name" value="Metal-dependent hydrolases"/>
    <property type="match status" value="1"/>
</dbReference>
<dbReference type="Proteomes" id="UP000019141">
    <property type="component" value="Unassembled WGS sequence"/>
</dbReference>
<organism evidence="3 4">
    <name type="scientific">Entotheonella factor</name>
    <dbReference type="NCBI Taxonomy" id="1429438"/>
    <lineage>
        <taxon>Bacteria</taxon>
        <taxon>Pseudomonadati</taxon>
        <taxon>Nitrospinota/Tectimicrobiota group</taxon>
        <taxon>Candidatus Tectimicrobiota</taxon>
        <taxon>Candidatus Entotheonellia</taxon>
        <taxon>Candidatus Entotheonellales</taxon>
        <taxon>Candidatus Entotheonellaceae</taxon>
        <taxon>Candidatus Entotheonella</taxon>
    </lineage>
</organism>
<reference evidence="3 4" key="1">
    <citation type="journal article" date="2014" name="Nature">
        <title>An environmental bacterial taxon with a large and distinct metabolic repertoire.</title>
        <authorList>
            <person name="Wilson M.C."/>
            <person name="Mori T."/>
            <person name="Ruckert C."/>
            <person name="Uria A.R."/>
            <person name="Helf M.J."/>
            <person name="Takada K."/>
            <person name="Gernert C."/>
            <person name="Steffens U.A."/>
            <person name="Heycke N."/>
            <person name="Schmitt S."/>
            <person name="Rinke C."/>
            <person name="Helfrich E.J."/>
            <person name="Brachmann A.O."/>
            <person name="Gurgui C."/>
            <person name="Wakimoto T."/>
            <person name="Kracht M."/>
            <person name="Crusemann M."/>
            <person name="Hentschel U."/>
            <person name="Abe I."/>
            <person name="Matsunaga S."/>
            <person name="Kalinowski J."/>
            <person name="Takeyama H."/>
            <person name="Piel J."/>
        </authorList>
    </citation>
    <scope>NUCLEOTIDE SEQUENCE [LARGE SCALE GENOMIC DNA]</scope>
    <source>
        <strain evidence="4">TSY1</strain>
    </source>
</reference>
<feature type="domain" description="Amidohydrolase-related" evidence="2">
    <location>
        <begin position="129"/>
        <end position="293"/>
    </location>
</feature>